<dbReference type="AlphaFoldDB" id="A0AAN6YYY6"/>
<protein>
    <submittedName>
        <fullName evidence="3">Aldo/keto reductase</fullName>
    </submittedName>
</protein>
<dbReference type="PANTHER" id="PTHR11732">
    <property type="entry name" value="ALDO/KETO REDUCTASE"/>
    <property type="match status" value="1"/>
</dbReference>
<dbReference type="InterPro" id="IPR036812">
    <property type="entry name" value="NAD(P)_OxRdtase_dom_sf"/>
</dbReference>
<sequence length="274" mass="30086">MMPQAYFPLGTDGSRIPSIGLGTFQPDPKLYPTGTVKQSVLTALRAGYRHIDTSLRESGIPREEIFVNVFHAPEDVQVNLDMDLENLGLDYVPYAYKETGEGYGTVRKADGKPVVDIELSRAFDITYQAMEKLVETGKVKHIGISNFSSPKVKRLLRSAIIKPAPQKGLVKLCQENGIHITAFGPLGCTPITALAGRNGHGPLENKTVRSVAEKYSRTPAQVLLCYLLCRGISVIPKSNNPERIVQNLDCLFDLDEEDFRLLNSIAGEDGELGV</sequence>
<dbReference type="Proteomes" id="UP001302602">
    <property type="component" value="Unassembled WGS sequence"/>
</dbReference>
<dbReference type="PRINTS" id="PR00069">
    <property type="entry name" value="ALDKETRDTASE"/>
</dbReference>
<evidence type="ECO:0000259" key="2">
    <source>
        <dbReference type="Pfam" id="PF00248"/>
    </source>
</evidence>
<evidence type="ECO:0000256" key="1">
    <source>
        <dbReference type="ARBA" id="ARBA00023002"/>
    </source>
</evidence>
<organism evidence="3 4">
    <name type="scientific">Parathielavia appendiculata</name>
    <dbReference type="NCBI Taxonomy" id="2587402"/>
    <lineage>
        <taxon>Eukaryota</taxon>
        <taxon>Fungi</taxon>
        <taxon>Dikarya</taxon>
        <taxon>Ascomycota</taxon>
        <taxon>Pezizomycotina</taxon>
        <taxon>Sordariomycetes</taxon>
        <taxon>Sordariomycetidae</taxon>
        <taxon>Sordariales</taxon>
        <taxon>Chaetomiaceae</taxon>
        <taxon>Parathielavia</taxon>
    </lineage>
</organism>
<keyword evidence="1" id="KW-0560">Oxidoreductase</keyword>
<name>A0AAN6YYY6_9PEZI</name>
<dbReference type="Pfam" id="PF00248">
    <property type="entry name" value="Aldo_ket_red"/>
    <property type="match status" value="1"/>
</dbReference>
<dbReference type="CDD" id="cd19071">
    <property type="entry name" value="AKR_AKR1-5-like"/>
    <property type="match status" value="1"/>
</dbReference>
<reference evidence="3" key="1">
    <citation type="journal article" date="2023" name="Mol. Phylogenet. Evol.">
        <title>Genome-scale phylogeny and comparative genomics of the fungal order Sordariales.</title>
        <authorList>
            <person name="Hensen N."/>
            <person name="Bonometti L."/>
            <person name="Westerberg I."/>
            <person name="Brannstrom I.O."/>
            <person name="Guillou S."/>
            <person name="Cros-Aarteil S."/>
            <person name="Calhoun S."/>
            <person name="Haridas S."/>
            <person name="Kuo A."/>
            <person name="Mondo S."/>
            <person name="Pangilinan J."/>
            <person name="Riley R."/>
            <person name="LaButti K."/>
            <person name="Andreopoulos B."/>
            <person name="Lipzen A."/>
            <person name="Chen C."/>
            <person name="Yan M."/>
            <person name="Daum C."/>
            <person name="Ng V."/>
            <person name="Clum A."/>
            <person name="Steindorff A."/>
            <person name="Ohm R.A."/>
            <person name="Martin F."/>
            <person name="Silar P."/>
            <person name="Natvig D.O."/>
            <person name="Lalanne C."/>
            <person name="Gautier V."/>
            <person name="Ament-Velasquez S.L."/>
            <person name="Kruys A."/>
            <person name="Hutchinson M.I."/>
            <person name="Powell A.J."/>
            <person name="Barry K."/>
            <person name="Miller A.N."/>
            <person name="Grigoriev I.V."/>
            <person name="Debuchy R."/>
            <person name="Gladieux P."/>
            <person name="Hiltunen Thoren M."/>
            <person name="Johannesson H."/>
        </authorList>
    </citation>
    <scope>NUCLEOTIDE SEQUENCE</scope>
    <source>
        <strain evidence="3">CBS 731.68</strain>
    </source>
</reference>
<accession>A0AAN6YYY6</accession>
<keyword evidence="4" id="KW-1185">Reference proteome</keyword>
<dbReference type="InterPro" id="IPR023210">
    <property type="entry name" value="NADP_OxRdtase_dom"/>
</dbReference>
<dbReference type="GO" id="GO:0016491">
    <property type="term" value="F:oxidoreductase activity"/>
    <property type="evidence" value="ECO:0007669"/>
    <property type="project" value="UniProtKB-KW"/>
</dbReference>
<feature type="domain" description="NADP-dependent oxidoreductase" evidence="2">
    <location>
        <begin position="73"/>
        <end position="265"/>
    </location>
</feature>
<dbReference type="Gene3D" id="3.20.20.100">
    <property type="entry name" value="NADP-dependent oxidoreductase domain"/>
    <property type="match status" value="1"/>
</dbReference>
<dbReference type="PROSITE" id="PS00062">
    <property type="entry name" value="ALDOKETO_REDUCTASE_2"/>
    <property type="match status" value="1"/>
</dbReference>
<comment type="caution">
    <text evidence="3">The sequence shown here is derived from an EMBL/GenBank/DDBJ whole genome shotgun (WGS) entry which is preliminary data.</text>
</comment>
<dbReference type="InterPro" id="IPR020471">
    <property type="entry name" value="AKR"/>
</dbReference>
<dbReference type="PIRSF" id="PIRSF000097">
    <property type="entry name" value="AKR"/>
    <property type="match status" value="1"/>
</dbReference>
<dbReference type="InterPro" id="IPR018170">
    <property type="entry name" value="Aldo/ket_reductase_CS"/>
</dbReference>
<proteinExistence type="predicted"/>
<dbReference type="RefSeq" id="XP_062642610.1">
    <property type="nucleotide sequence ID" value="XM_062794979.1"/>
</dbReference>
<dbReference type="EMBL" id="MU853259">
    <property type="protein sequence ID" value="KAK4118837.1"/>
    <property type="molecule type" value="Genomic_DNA"/>
</dbReference>
<dbReference type="GeneID" id="87831748"/>
<evidence type="ECO:0000313" key="4">
    <source>
        <dbReference type="Proteomes" id="UP001302602"/>
    </source>
</evidence>
<reference evidence="3" key="2">
    <citation type="submission" date="2023-05" db="EMBL/GenBank/DDBJ databases">
        <authorList>
            <consortium name="Lawrence Berkeley National Laboratory"/>
            <person name="Steindorff A."/>
            <person name="Hensen N."/>
            <person name="Bonometti L."/>
            <person name="Westerberg I."/>
            <person name="Brannstrom I.O."/>
            <person name="Guillou S."/>
            <person name="Cros-Aarteil S."/>
            <person name="Calhoun S."/>
            <person name="Haridas S."/>
            <person name="Kuo A."/>
            <person name="Mondo S."/>
            <person name="Pangilinan J."/>
            <person name="Riley R."/>
            <person name="Labutti K."/>
            <person name="Andreopoulos B."/>
            <person name="Lipzen A."/>
            <person name="Chen C."/>
            <person name="Yanf M."/>
            <person name="Daum C."/>
            <person name="Ng V."/>
            <person name="Clum A."/>
            <person name="Ohm R."/>
            <person name="Martin F."/>
            <person name="Silar P."/>
            <person name="Natvig D."/>
            <person name="Lalanne C."/>
            <person name="Gautier V."/>
            <person name="Ament-Velasquez S.L."/>
            <person name="Kruys A."/>
            <person name="Hutchinson M.I."/>
            <person name="Powell A.J."/>
            <person name="Barry K."/>
            <person name="Miller A.N."/>
            <person name="Grigoriev I.V."/>
            <person name="Debuchy R."/>
            <person name="Gladieux P."/>
            <person name="Thoren M.H."/>
            <person name="Johannesson H."/>
        </authorList>
    </citation>
    <scope>NUCLEOTIDE SEQUENCE</scope>
    <source>
        <strain evidence="3">CBS 731.68</strain>
    </source>
</reference>
<gene>
    <name evidence="3" type="ORF">N657DRAFT_659403</name>
</gene>
<dbReference type="SUPFAM" id="SSF51430">
    <property type="entry name" value="NAD(P)-linked oxidoreductase"/>
    <property type="match status" value="1"/>
</dbReference>
<evidence type="ECO:0000313" key="3">
    <source>
        <dbReference type="EMBL" id="KAK4118837.1"/>
    </source>
</evidence>